<reference evidence="1 2" key="1">
    <citation type="submission" date="2014-03" db="EMBL/GenBank/DDBJ databases">
        <title>Genome sequence of Sphingobium yanoikuyae B1.</title>
        <authorList>
            <person name="Gan H.M."/>
            <person name="Gan H.Y."/>
            <person name="Savka M.A."/>
        </authorList>
    </citation>
    <scope>NUCLEOTIDE SEQUENCE [LARGE SCALE GENOMIC DNA]</scope>
    <source>
        <strain evidence="1 2">B1</strain>
    </source>
</reference>
<proteinExistence type="predicted"/>
<evidence type="ECO:0000313" key="2">
    <source>
        <dbReference type="Proteomes" id="UP000028534"/>
    </source>
</evidence>
<sequence length="108" mass="11869">MTHELNEEYIRKLRRGILEAICEASVPEGGAAASFDKTLYIGTAEVCEVLTITLAEFLESMPGLDSPSDIRIVSERIAKNLRSGIQTVRRIRVETGSDPLPTVAIRPN</sequence>
<dbReference type="Proteomes" id="UP000028534">
    <property type="component" value="Unassembled WGS sequence"/>
</dbReference>
<name>A0A084ESW1_SPHYA</name>
<gene>
    <name evidence="1" type="ORF">CP98_00502</name>
</gene>
<organism evidence="1 2">
    <name type="scientific">Sphingobium yanoikuyae</name>
    <name type="common">Sphingomonas yanoikuyae</name>
    <dbReference type="NCBI Taxonomy" id="13690"/>
    <lineage>
        <taxon>Bacteria</taxon>
        <taxon>Pseudomonadati</taxon>
        <taxon>Pseudomonadota</taxon>
        <taxon>Alphaproteobacteria</taxon>
        <taxon>Sphingomonadales</taxon>
        <taxon>Sphingomonadaceae</taxon>
        <taxon>Sphingobium</taxon>
    </lineage>
</organism>
<comment type="caution">
    <text evidence="1">The sequence shown here is derived from an EMBL/GenBank/DDBJ whole genome shotgun (WGS) entry which is preliminary data.</text>
</comment>
<dbReference type="EMBL" id="JGVR01000002">
    <property type="protein sequence ID" value="KEZ21053.1"/>
    <property type="molecule type" value="Genomic_DNA"/>
</dbReference>
<dbReference type="AlphaFoldDB" id="A0A084ESW1"/>
<accession>A0A084ESW1</accession>
<protein>
    <submittedName>
        <fullName evidence="1">Uncharacterized protein</fullName>
    </submittedName>
</protein>
<evidence type="ECO:0000313" key="1">
    <source>
        <dbReference type="EMBL" id="KEZ21053.1"/>
    </source>
</evidence>
<dbReference type="PATRIC" id="fig|13690.10.peg.521"/>
<dbReference type="RefSeq" id="WP_037516579.1">
    <property type="nucleotide sequence ID" value="NZ_JGVR01000002.1"/>
</dbReference>